<dbReference type="Proteomes" id="UP000037551">
    <property type="component" value="Unassembled WGS sequence"/>
</dbReference>
<dbReference type="AlphaFoldDB" id="A0A0J8FZP3"/>
<feature type="domain" description="DUF4123" evidence="1">
    <location>
        <begin position="23"/>
        <end position="140"/>
    </location>
</feature>
<keyword evidence="3" id="KW-1185">Reference proteome</keyword>
<accession>A0A0J8FZP3</accession>
<reference evidence="2 3" key="1">
    <citation type="submission" date="2015-06" db="EMBL/GenBank/DDBJ databases">
        <title>Draft genome sequence of an Antarctic Pseudomonas sp. strain KG01 with full potential for biotechnological applications.</title>
        <authorList>
            <person name="Pavlov M.S."/>
            <person name="Lira F."/>
            <person name="Martinez J.L."/>
            <person name="Marshall S.H."/>
        </authorList>
    </citation>
    <scope>NUCLEOTIDE SEQUENCE [LARGE SCALE GENOMIC DNA]</scope>
    <source>
        <strain evidence="2 3">KG01</strain>
    </source>
</reference>
<dbReference type="OrthoDB" id="955748at2"/>
<protein>
    <recommendedName>
        <fullName evidence="1">DUF4123 domain-containing protein</fullName>
    </recommendedName>
</protein>
<comment type="caution">
    <text evidence="2">The sequence shown here is derived from an EMBL/GenBank/DDBJ whole genome shotgun (WGS) entry which is preliminary data.</text>
</comment>
<dbReference type="InterPro" id="IPR025391">
    <property type="entry name" value="DUF4123"/>
</dbReference>
<proteinExistence type="predicted"/>
<organism evidence="2 3">
    <name type="scientific">Pseudomonas fildesensis</name>
    <dbReference type="NCBI Taxonomy" id="1674920"/>
    <lineage>
        <taxon>Bacteria</taxon>
        <taxon>Pseudomonadati</taxon>
        <taxon>Pseudomonadota</taxon>
        <taxon>Gammaproteobacteria</taxon>
        <taxon>Pseudomonadales</taxon>
        <taxon>Pseudomonadaceae</taxon>
        <taxon>Pseudomonas</taxon>
    </lineage>
</organism>
<dbReference type="PATRIC" id="fig|1674920.3.peg.2173"/>
<gene>
    <name evidence="2" type="ORF">ACR52_18940</name>
</gene>
<name>A0A0J8FZP3_9PSED</name>
<evidence type="ECO:0000259" key="1">
    <source>
        <dbReference type="Pfam" id="PF13503"/>
    </source>
</evidence>
<evidence type="ECO:0000313" key="3">
    <source>
        <dbReference type="Proteomes" id="UP000037551"/>
    </source>
</evidence>
<dbReference type="RefSeq" id="WP_048727724.1">
    <property type="nucleotide sequence ID" value="NZ_LFMW01000012.1"/>
</dbReference>
<dbReference type="STRING" id="1674920.ACR52_18940"/>
<sequence length="241" mass="26884">MHQHVIPHAWLIQLPLLPNEQIFVVLGTASEAKPFAAWQTMASGTPLHPIWAGTAYAEWNEVMPYVGIVEPDSAFLDWIASTQSTDWGWLAVSSSPLEVVIAHLQGLTKVHLPDDQEVFLRFWDGAQFLPIVQKLGDEARKVLPVFQRYLINGQPLAVAAGLVTAAQTSPWWRVPAPLLEYLAEQSPQTLIDNLLLWLEEQRPDLYGAFTTATLRHKVAYFARSPDISHGALVDYLASELS</sequence>
<dbReference type="Pfam" id="PF13503">
    <property type="entry name" value="DUF4123"/>
    <property type="match status" value="1"/>
</dbReference>
<evidence type="ECO:0000313" key="2">
    <source>
        <dbReference type="EMBL" id="KMT54219.1"/>
    </source>
</evidence>
<dbReference type="EMBL" id="LFMW01000012">
    <property type="protein sequence ID" value="KMT54219.1"/>
    <property type="molecule type" value="Genomic_DNA"/>
</dbReference>